<dbReference type="PANTHER" id="PTHR19384">
    <property type="entry name" value="NITRIC OXIDE SYNTHASE-RELATED"/>
    <property type="match status" value="1"/>
</dbReference>
<dbReference type="PROSITE" id="PS51384">
    <property type="entry name" value="FAD_FR"/>
    <property type="match status" value="1"/>
</dbReference>
<feature type="compositionally biased region" description="Polar residues" evidence="6">
    <location>
        <begin position="293"/>
        <end position="309"/>
    </location>
</feature>
<evidence type="ECO:0000256" key="1">
    <source>
        <dbReference type="ARBA" id="ARBA00001974"/>
    </source>
</evidence>
<dbReference type="Gene3D" id="3.40.50.80">
    <property type="entry name" value="Nucleotide-binding domain of ferredoxin-NADP reductase (FNR) module"/>
    <property type="match status" value="1"/>
</dbReference>
<feature type="region of interest" description="Disordered" evidence="6">
    <location>
        <begin position="276"/>
        <end position="319"/>
    </location>
</feature>
<evidence type="ECO:0000256" key="2">
    <source>
        <dbReference type="ARBA" id="ARBA00006105"/>
    </source>
</evidence>
<dbReference type="SUPFAM" id="SSF52343">
    <property type="entry name" value="Ferredoxin reductase-like, C-terminal NADP-linked domain"/>
    <property type="match status" value="1"/>
</dbReference>
<dbReference type="Gene3D" id="2.40.30.10">
    <property type="entry name" value="Translation factors"/>
    <property type="match status" value="1"/>
</dbReference>
<dbReference type="AlphaFoldDB" id="A0A6A6UQY3"/>
<evidence type="ECO:0000313" key="8">
    <source>
        <dbReference type="EMBL" id="KAF2673853.1"/>
    </source>
</evidence>
<keyword evidence="3" id="KW-0285">Flavoprotein</keyword>
<keyword evidence="5" id="KW-0560">Oxidoreductase</keyword>
<dbReference type="EMBL" id="MU004231">
    <property type="protein sequence ID" value="KAF2673853.1"/>
    <property type="molecule type" value="Genomic_DNA"/>
</dbReference>
<evidence type="ECO:0000256" key="4">
    <source>
        <dbReference type="ARBA" id="ARBA00022827"/>
    </source>
</evidence>
<organism evidence="8 9">
    <name type="scientific">Microthyrium microscopicum</name>
    <dbReference type="NCBI Taxonomy" id="703497"/>
    <lineage>
        <taxon>Eukaryota</taxon>
        <taxon>Fungi</taxon>
        <taxon>Dikarya</taxon>
        <taxon>Ascomycota</taxon>
        <taxon>Pezizomycotina</taxon>
        <taxon>Dothideomycetes</taxon>
        <taxon>Dothideomycetes incertae sedis</taxon>
        <taxon>Microthyriales</taxon>
        <taxon>Microthyriaceae</taxon>
        <taxon>Microthyrium</taxon>
    </lineage>
</organism>
<dbReference type="GO" id="GO:0050660">
    <property type="term" value="F:flavin adenine dinucleotide binding"/>
    <property type="evidence" value="ECO:0007669"/>
    <property type="project" value="TreeGrafter"/>
</dbReference>
<comment type="similarity">
    <text evidence="2">Belongs to the flavoprotein pyridine nucleotide cytochrome reductase family.</text>
</comment>
<name>A0A6A6UQY3_9PEZI</name>
<dbReference type="Gene3D" id="1.20.990.10">
    <property type="entry name" value="NADPH-cytochrome p450 Reductase, Chain A, domain 3"/>
    <property type="match status" value="1"/>
</dbReference>
<dbReference type="FunFam" id="3.40.50.80:FF:000027">
    <property type="entry name" value="FAD binding domain protein"/>
    <property type="match status" value="1"/>
</dbReference>
<dbReference type="GO" id="GO:0030586">
    <property type="term" value="F:[methionine synthase] reductase (NADPH) activity"/>
    <property type="evidence" value="ECO:0007669"/>
    <property type="project" value="TreeGrafter"/>
</dbReference>
<dbReference type="SUPFAM" id="SSF63380">
    <property type="entry name" value="Riboflavin synthase domain-like"/>
    <property type="match status" value="1"/>
</dbReference>
<sequence>MPPRIDKYLVDISQFCQHLLDHQLSAKIGLHKHFKRLHSPDIGTRPIYIERRDKSIIARKGGKRVTWALDRLFPRRCHLKEGANTDSTRACHFHGAQHGSSYPQSLIAIQNSIILSNSPSPSLTTLHSPTPPSAHTGIYNFITRANSVNCVYSSQGHRFFSQNALSNLVASYKAKDLHHHLIRSPAEDIKAHLIFSQRRPRLLRALYHLPLHQTRPIHTRPRLLSQHSKSMISQHDIIPGAASAQNETDCSDMIPSEPSSTAPEHAIMRQYLSIDPSAKHQPSPRSSRDSLVPSYQSSTLESPTTPHTEPQSDEELDNVSSLAIATVEHENGKPRRASTSLVTQNRDDLTKILGDPEAGTTLLQKLCCGGGCCLAKPNIDLALSTSFNDPIIPCPENKAFKSLKLNLGELSLDTELTSIAPLPEQTVSLEALASQTSWVKPKPSSTFLAQPPSFVQPHPPYQVYSAPIFNARELTKSDAEKRTFHFDIDVTDYPVESGVDFKVGGAVGVCPPNDDGVVDDIFDRLGIPKFLRDKPFTVRTTGGRWPTIWGEEQARELTATRRELLTWCCDVQGTPPTKQLLRVLAEHASDPSEKKILTYLVSSEGQGAFCDLRTGPYITLPQLLHAFPSSQPPLDILLTCLKQLMPRFYSLSNDPHVSSSREGLSGRRLIEMAVTIHEMDDWRNGTRTGIGSGYMERVAKAFIAQQAANPDATPNLHIPLFRGLMANPLSREFITDGPMLLIGAGVGIAPFRGFILNRFKNANCANKVWLLQGIRDSSKDELYSGELGNEESQIKRVVQSRKADPNMGEAKYVQEEVVHQADIVWFVANAVDGRVFVCGSSEGMGEGVHEALVQVAMQKGGLDVEQAEAYWASKREGGQYIAEVW</sequence>
<dbReference type="InterPro" id="IPR039261">
    <property type="entry name" value="FNR_nucleotide-bd"/>
</dbReference>
<dbReference type="InterPro" id="IPR001709">
    <property type="entry name" value="Flavoprot_Pyr_Nucl_cyt_Rdtase"/>
</dbReference>
<evidence type="ECO:0000256" key="5">
    <source>
        <dbReference type="ARBA" id="ARBA00023002"/>
    </source>
</evidence>
<dbReference type="Pfam" id="PF00667">
    <property type="entry name" value="FAD_binding_1"/>
    <property type="match status" value="1"/>
</dbReference>
<comment type="cofactor">
    <cofactor evidence="1">
        <name>FAD</name>
        <dbReference type="ChEBI" id="CHEBI:57692"/>
    </cofactor>
</comment>
<dbReference type="Pfam" id="PF00175">
    <property type="entry name" value="NAD_binding_1"/>
    <property type="match status" value="1"/>
</dbReference>
<proteinExistence type="inferred from homology"/>
<dbReference type="InterPro" id="IPR017927">
    <property type="entry name" value="FAD-bd_FR_type"/>
</dbReference>
<evidence type="ECO:0000313" key="9">
    <source>
        <dbReference type="Proteomes" id="UP000799302"/>
    </source>
</evidence>
<dbReference type="InterPro" id="IPR003097">
    <property type="entry name" value="CysJ-like_FAD-binding"/>
</dbReference>
<evidence type="ECO:0000259" key="7">
    <source>
        <dbReference type="PROSITE" id="PS51384"/>
    </source>
</evidence>
<feature type="domain" description="FAD-binding FR-type" evidence="7">
    <location>
        <begin position="461"/>
        <end position="735"/>
    </location>
</feature>
<reference evidence="8" key="1">
    <citation type="journal article" date="2020" name="Stud. Mycol.">
        <title>101 Dothideomycetes genomes: a test case for predicting lifestyles and emergence of pathogens.</title>
        <authorList>
            <person name="Haridas S."/>
            <person name="Albert R."/>
            <person name="Binder M."/>
            <person name="Bloem J."/>
            <person name="Labutti K."/>
            <person name="Salamov A."/>
            <person name="Andreopoulos B."/>
            <person name="Baker S."/>
            <person name="Barry K."/>
            <person name="Bills G."/>
            <person name="Bluhm B."/>
            <person name="Cannon C."/>
            <person name="Castanera R."/>
            <person name="Culley D."/>
            <person name="Daum C."/>
            <person name="Ezra D."/>
            <person name="Gonzalez J."/>
            <person name="Henrissat B."/>
            <person name="Kuo A."/>
            <person name="Liang C."/>
            <person name="Lipzen A."/>
            <person name="Lutzoni F."/>
            <person name="Magnuson J."/>
            <person name="Mondo S."/>
            <person name="Nolan M."/>
            <person name="Ohm R."/>
            <person name="Pangilinan J."/>
            <person name="Park H.-J."/>
            <person name="Ramirez L."/>
            <person name="Alfaro M."/>
            <person name="Sun H."/>
            <person name="Tritt A."/>
            <person name="Yoshinaga Y."/>
            <person name="Zwiers L.-H."/>
            <person name="Turgeon B."/>
            <person name="Goodwin S."/>
            <person name="Spatafora J."/>
            <person name="Crous P."/>
            <person name="Grigoriev I."/>
        </authorList>
    </citation>
    <scope>NUCLEOTIDE SEQUENCE</scope>
    <source>
        <strain evidence="8">CBS 115976</strain>
    </source>
</reference>
<dbReference type="GO" id="GO:0010181">
    <property type="term" value="F:FMN binding"/>
    <property type="evidence" value="ECO:0007669"/>
    <property type="project" value="TreeGrafter"/>
</dbReference>
<gene>
    <name evidence="8" type="ORF">BT63DRAFT_421969</name>
</gene>
<dbReference type="OrthoDB" id="1856718at2759"/>
<dbReference type="GO" id="GO:0009086">
    <property type="term" value="P:methionine biosynthetic process"/>
    <property type="evidence" value="ECO:0007669"/>
    <property type="project" value="TreeGrafter"/>
</dbReference>
<protein>
    <recommendedName>
        <fullName evidence="7">FAD-binding FR-type domain-containing protein</fullName>
    </recommendedName>
</protein>
<accession>A0A6A6UQY3</accession>
<dbReference type="InterPro" id="IPR001433">
    <property type="entry name" value="OxRdtase_FAD/NAD-bd"/>
</dbReference>
<dbReference type="GO" id="GO:0050667">
    <property type="term" value="P:homocysteine metabolic process"/>
    <property type="evidence" value="ECO:0007669"/>
    <property type="project" value="TreeGrafter"/>
</dbReference>
<dbReference type="InterPro" id="IPR017938">
    <property type="entry name" value="Riboflavin_synthase-like_b-brl"/>
</dbReference>
<keyword evidence="4" id="KW-0274">FAD</keyword>
<evidence type="ECO:0000256" key="6">
    <source>
        <dbReference type="SAM" id="MobiDB-lite"/>
    </source>
</evidence>
<dbReference type="PANTHER" id="PTHR19384:SF84">
    <property type="entry name" value="METHIONINE SYNTHASE REDUCTASE"/>
    <property type="match status" value="1"/>
</dbReference>
<evidence type="ECO:0000256" key="3">
    <source>
        <dbReference type="ARBA" id="ARBA00022630"/>
    </source>
</evidence>
<keyword evidence="9" id="KW-1185">Reference proteome</keyword>
<dbReference type="PRINTS" id="PR00371">
    <property type="entry name" value="FPNCR"/>
</dbReference>
<dbReference type="GO" id="GO:0005829">
    <property type="term" value="C:cytosol"/>
    <property type="evidence" value="ECO:0007669"/>
    <property type="project" value="TreeGrafter"/>
</dbReference>
<dbReference type="Proteomes" id="UP000799302">
    <property type="component" value="Unassembled WGS sequence"/>
</dbReference>
<dbReference type="FunFam" id="1.20.990.10:FF:000007">
    <property type="entry name" value="Methionine synthase reductase"/>
    <property type="match status" value="1"/>
</dbReference>
<dbReference type="InterPro" id="IPR023173">
    <property type="entry name" value="NADPH_Cyt_P450_Rdtase_alpha"/>
</dbReference>